<dbReference type="PROSITE" id="PS50172">
    <property type="entry name" value="BRCT"/>
    <property type="match status" value="1"/>
</dbReference>
<dbReference type="SUPFAM" id="SSF52113">
    <property type="entry name" value="BRCT domain"/>
    <property type="match status" value="2"/>
</dbReference>
<gene>
    <name evidence="4" type="ORF">ACHAWU_005979</name>
</gene>
<feature type="compositionally biased region" description="Polar residues" evidence="2">
    <location>
        <begin position="381"/>
        <end position="399"/>
    </location>
</feature>
<evidence type="ECO:0000259" key="3">
    <source>
        <dbReference type="PROSITE" id="PS50172"/>
    </source>
</evidence>
<evidence type="ECO:0000256" key="1">
    <source>
        <dbReference type="SAM" id="Coils"/>
    </source>
</evidence>
<feature type="region of interest" description="Disordered" evidence="2">
    <location>
        <begin position="1080"/>
        <end position="1192"/>
    </location>
</feature>
<dbReference type="Gene3D" id="3.40.50.10190">
    <property type="entry name" value="BRCT domain"/>
    <property type="match status" value="2"/>
</dbReference>
<comment type="caution">
    <text evidence="4">The sequence shown here is derived from an EMBL/GenBank/DDBJ whole genome shotgun (WGS) entry which is preliminary data.</text>
</comment>
<feature type="compositionally biased region" description="Low complexity" evidence="2">
    <location>
        <begin position="898"/>
        <end position="909"/>
    </location>
</feature>
<feature type="region of interest" description="Disordered" evidence="2">
    <location>
        <begin position="703"/>
        <end position="751"/>
    </location>
</feature>
<dbReference type="Proteomes" id="UP001530293">
    <property type="component" value="Unassembled WGS sequence"/>
</dbReference>
<feature type="region of interest" description="Disordered" evidence="2">
    <location>
        <begin position="1464"/>
        <end position="1546"/>
    </location>
</feature>
<feature type="region of interest" description="Disordered" evidence="2">
    <location>
        <begin position="515"/>
        <end position="586"/>
    </location>
</feature>
<feature type="region of interest" description="Disordered" evidence="2">
    <location>
        <begin position="949"/>
        <end position="968"/>
    </location>
</feature>
<protein>
    <recommendedName>
        <fullName evidence="3">BRCT domain-containing protein</fullName>
    </recommendedName>
</protein>
<feature type="compositionally biased region" description="Polar residues" evidence="2">
    <location>
        <begin position="540"/>
        <end position="560"/>
    </location>
</feature>
<name>A0ABD3M8V7_9STRA</name>
<keyword evidence="1" id="KW-0175">Coiled coil</keyword>
<sequence>MEPPPPPPAAVAAPPPPCLTCGSILDCIEDIDSPGDYYCTPCWEEYEQQLSAAASTSASASASTAGCDQTLAREDDEEEGAKIQNHSPSSQPPAGELASMSPHTNSASATNNYIANASHLQHQQSADGEYEKSKIRGEQEDFSIVDDDDEKVHNSFGNEHDILAGVDGAEPMSVSYFATQPLASQPTLSMQENEDKMTTMTTMTSVMQRSVSAVAGVEAVGTNIWNHVDDMNMDNEVIDLDATEPIEYIDDTEAHENTKDDEMGSDIYGLLTQGAGAEDGEDGTDLDDGGGDDEHVASTRRIHFDEERIDDGAAGFAQSIINSHEKTTNQSPVIEAVMTTTSDSQVENMALSGLTEPTSQPELNLPACENRPDLSKDQECLPSQENTKSLQMDASSSATLLAPEKSDVPDRTFNHFNYDRDVDDDVRVEDDASSAYHGLTEEEANDDADKSAHEQGCIETVNEGKQQQPLLNSCPDSVDQVAPEVDNAMEIENVDDTMTSIQNDERNCPAETIQTECQDEELGLDDVKDENMPRDPAITDMSSKPSTPQRHEQAASSNVENEYKNPPSSDTEMEEETEHYEEGTGDTAVTFESGYWSLYDGNTQKLPTEPSQVHASSAMVLSRIQNPAIESRVDSPIAHRKSECLVDGEAAITCMEPEGIDCEEISAHSSAKCGAGDGTTIDNLLDNTAHGEAGDNSQTTVSIHASADGGRNPSQSEGVSCERSSRVDAPSLEDIDEDETQQSQDLLASPPAKPNLVALRTKPVCNDVVVQDESKNSSPPNNGGRRSNTPPRSSPAIAGTNAEKSVSNSPSRQIHSVKETEWLPSARNGIEANVPLLRMPSPKSLLLNKNTVDDPIDPLLDDLGEVGSDTQSWSGNGHDFRDYEVEDTQNENESRQTSSFKRLSRDSSSVQGHTSAKSSLVNKRKANSNKGGEMSSVMKPKVLRYNALTKPHNDYSNSAESDTSSEAEFDDDFSAKRVVDIQQPQTDQRILKQLEEVKAILPNVEEIKDIASRKQLSDEMAEMKKSYQESINKLKREKSKLIAQLKAAEESIRQKDKAIKEKNALLDEQFNVIEQIKRACGMKPPSPAECKSPVKRSGTKRKKASPSEYPSISEMGNVENVDDDDDDDEDADLPLSALRNIKDNSSNKKHRKSSVSSRSSVKSIGNRFTPNPSMSNQKSDTSSADTPLSVEPKSTEVVQTALASKNRILAPDVWKQLQEKGWRYKNGPEPYNKVYVPKDGATHSGTQLGIHFFDCDQVIAAAIQRGDLIDTCSHSISTNFPEKADLQTESIQHRHDHAHTKPISSTPMDDSKFCGTLNLLTLESARACINILANFLQNKDNKFRGDCFDSMWQRLKEQGATPEMKWRYDKNSNPLATCSWCFVPPSSTLGRKGQIGKDFFETEEQVVLAVLNEIRSLKEVSHLFVEHSESFSAVFPVLERAVAENIEYQAAKLGNSASVRARRPVSKLVHSPDSLQPLKSVPKATSSKVAPLSSRKPISKVTPESKVEKTNTSLLKKAKKPSFHMSQTQGDDAVLPSYNRRSPGQDGGPLRGFNFFYSGIDSSFKIEERITRLGGKVVQQSSLTVESARRKTFFLADYNCWRKMKYILANSLGTPMLHFQWIAELEQKYHEVGTAKPFDSELYKKYRLPLGLDMSRGIFPLQRASNARTWEPPGYIKGEGEQIFHGMTIALALAIEDTQAIEWTSILSACGATVKTLTDIQKGKGKLNVDCCLLASTSLPPHSVSMPIYVSKMMQCLVENVPLVDLAWAHQSIIQRTRLPVVGDARYAVTLDQDMSNTCHVSSIKSKSGARYEIGYLVQFTRGSKAMSLGRIVDIMFECQGRSCKLEIQLLDSHGDHDLIDCPSAAKITVNESSLKGNILMLDTDDFHNLGYTQTNQNQRSIFNRSANESQL</sequence>
<feature type="compositionally biased region" description="Acidic residues" evidence="2">
    <location>
        <begin position="731"/>
        <end position="740"/>
    </location>
</feature>
<evidence type="ECO:0000313" key="4">
    <source>
        <dbReference type="EMBL" id="KAL3760444.1"/>
    </source>
</evidence>
<feature type="compositionally biased region" description="Polar residues" evidence="2">
    <location>
        <begin position="802"/>
        <end position="814"/>
    </location>
</feature>
<feature type="coiled-coil region" evidence="1">
    <location>
        <begin position="1013"/>
        <end position="1068"/>
    </location>
</feature>
<feature type="region of interest" description="Disordered" evidence="2">
    <location>
        <begin position="273"/>
        <end position="295"/>
    </location>
</feature>
<feature type="region of interest" description="Disordered" evidence="2">
    <location>
        <begin position="374"/>
        <end position="406"/>
    </location>
</feature>
<dbReference type="InterPro" id="IPR036420">
    <property type="entry name" value="BRCT_dom_sf"/>
</dbReference>
<feature type="compositionally biased region" description="Polar residues" evidence="2">
    <location>
        <begin position="910"/>
        <end position="921"/>
    </location>
</feature>
<evidence type="ECO:0000256" key="2">
    <source>
        <dbReference type="SAM" id="MobiDB-lite"/>
    </source>
</evidence>
<feature type="compositionally biased region" description="Polar residues" evidence="2">
    <location>
        <begin position="776"/>
        <end position="791"/>
    </location>
</feature>
<dbReference type="CDD" id="cd17724">
    <property type="entry name" value="BRCT_p53bp1_rpt2"/>
    <property type="match status" value="1"/>
</dbReference>
<dbReference type="InterPro" id="IPR001357">
    <property type="entry name" value="BRCT_dom"/>
</dbReference>
<proteinExistence type="predicted"/>
<organism evidence="4 5">
    <name type="scientific">Discostella pseudostelligera</name>
    <dbReference type="NCBI Taxonomy" id="259834"/>
    <lineage>
        <taxon>Eukaryota</taxon>
        <taxon>Sar</taxon>
        <taxon>Stramenopiles</taxon>
        <taxon>Ochrophyta</taxon>
        <taxon>Bacillariophyta</taxon>
        <taxon>Coscinodiscophyceae</taxon>
        <taxon>Thalassiosirophycidae</taxon>
        <taxon>Stephanodiscales</taxon>
        <taxon>Stephanodiscaceae</taxon>
        <taxon>Discostella</taxon>
    </lineage>
</organism>
<dbReference type="InterPro" id="IPR047250">
    <property type="entry name" value="BRCT_p53bp1-like_rpt2"/>
</dbReference>
<feature type="domain" description="BRCT" evidence="3">
    <location>
        <begin position="1545"/>
        <end position="1624"/>
    </location>
</feature>
<feature type="compositionally biased region" description="Acidic residues" evidence="2">
    <location>
        <begin position="1120"/>
        <end position="1132"/>
    </location>
</feature>
<feature type="compositionally biased region" description="Basic and acidic residues" evidence="2">
    <location>
        <begin position="129"/>
        <end position="138"/>
    </location>
</feature>
<keyword evidence="5" id="KW-1185">Reference proteome</keyword>
<feature type="region of interest" description="Disordered" evidence="2">
    <location>
        <begin position="436"/>
        <end position="455"/>
    </location>
</feature>
<dbReference type="EMBL" id="JALLBG020000186">
    <property type="protein sequence ID" value="KAL3760444.1"/>
    <property type="molecule type" value="Genomic_DNA"/>
</dbReference>
<evidence type="ECO:0000313" key="5">
    <source>
        <dbReference type="Proteomes" id="UP001530293"/>
    </source>
</evidence>
<feature type="compositionally biased region" description="Acidic residues" evidence="2">
    <location>
        <begin position="278"/>
        <end position="291"/>
    </location>
</feature>
<dbReference type="SMART" id="SM00292">
    <property type="entry name" value="BRCT"/>
    <property type="match status" value="1"/>
</dbReference>
<feature type="region of interest" description="Disordered" evidence="2">
    <location>
        <begin position="858"/>
        <end position="939"/>
    </location>
</feature>
<feature type="region of interest" description="Disordered" evidence="2">
    <location>
        <begin position="57"/>
        <end position="109"/>
    </location>
</feature>
<feature type="region of interest" description="Disordered" evidence="2">
    <location>
        <begin position="771"/>
        <end position="820"/>
    </location>
</feature>
<feature type="region of interest" description="Disordered" evidence="2">
    <location>
        <begin position="119"/>
        <end position="138"/>
    </location>
</feature>
<accession>A0ABD3M8V7</accession>
<feature type="compositionally biased region" description="Basic residues" evidence="2">
    <location>
        <begin position="1093"/>
        <end position="1104"/>
    </location>
</feature>
<feature type="compositionally biased region" description="Polar residues" evidence="2">
    <location>
        <begin position="1166"/>
        <end position="1186"/>
    </location>
</feature>
<reference evidence="4 5" key="1">
    <citation type="submission" date="2024-10" db="EMBL/GenBank/DDBJ databases">
        <title>Updated reference genomes for cyclostephanoid diatoms.</title>
        <authorList>
            <person name="Roberts W.R."/>
            <person name="Alverson A.J."/>
        </authorList>
    </citation>
    <scope>NUCLEOTIDE SEQUENCE [LARGE SCALE GENOMIC DNA]</scope>
    <source>
        <strain evidence="4 5">AJA232-27</strain>
    </source>
</reference>
<feature type="compositionally biased region" description="Low complexity" evidence="2">
    <location>
        <begin position="1154"/>
        <end position="1163"/>
    </location>
</feature>